<reference evidence="2" key="2">
    <citation type="submission" date="2021-03" db="EMBL/GenBank/DDBJ databases">
        <authorList>
            <person name="Cao W."/>
        </authorList>
    </citation>
    <scope>NUCLEOTIDE SEQUENCE</scope>
    <source>
        <strain evidence="2">110414</strain>
    </source>
</reference>
<feature type="transmembrane region" description="Helical" evidence="1">
    <location>
        <begin position="79"/>
        <end position="99"/>
    </location>
</feature>
<keyword evidence="3" id="KW-1185">Reference proteome</keyword>
<keyword evidence="1" id="KW-0472">Membrane</keyword>
<dbReference type="EMBL" id="JAGKTC010000001">
    <property type="protein sequence ID" value="MBP3983849.1"/>
    <property type="molecule type" value="Genomic_DNA"/>
</dbReference>
<reference evidence="2" key="1">
    <citation type="journal article" date="2016" name="Int. J. Syst. Evol. Microbiol.">
        <title>Pseudoxanthomonas helianthi sp. nov., isolated from roots of Jerusalem artichoke (Helianthus tuberosus).</title>
        <authorList>
            <person name="Kittiwongwattana C."/>
            <person name="Thawai C."/>
        </authorList>
    </citation>
    <scope>NUCLEOTIDE SEQUENCE</scope>
    <source>
        <strain evidence="2">110414</strain>
    </source>
</reference>
<evidence type="ECO:0000256" key="1">
    <source>
        <dbReference type="SAM" id="Phobius"/>
    </source>
</evidence>
<dbReference type="RefSeq" id="WP_210535667.1">
    <property type="nucleotide sequence ID" value="NZ_JAGKTC010000001.1"/>
</dbReference>
<gene>
    <name evidence="2" type="ORF">J5837_05350</name>
</gene>
<keyword evidence="1" id="KW-0812">Transmembrane</keyword>
<evidence type="ECO:0000313" key="2">
    <source>
        <dbReference type="EMBL" id="MBP3983849.1"/>
    </source>
</evidence>
<comment type="caution">
    <text evidence="2">The sequence shown here is derived from an EMBL/GenBank/DDBJ whole genome shotgun (WGS) entry which is preliminary data.</text>
</comment>
<dbReference type="Proteomes" id="UP000673447">
    <property type="component" value="Unassembled WGS sequence"/>
</dbReference>
<feature type="transmembrane region" description="Helical" evidence="1">
    <location>
        <begin position="52"/>
        <end position="72"/>
    </location>
</feature>
<name>A0A941ASV0_9GAMM</name>
<keyword evidence="1" id="KW-1133">Transmembrane helix</keyword>
<sequence length="122" mass="13410">MTALHAAALLIFLLGLAHSVLGERFILVRLFRRDNLPKLFGGTEFTARTLRFAWHITTVAWWGIAVLLWTAASGNPTRTSVLTVLGYTLVLSGILPLALTRGRHLSWLVLFLSGGLVLWCAA</sequence>
<proteinExistence type="predicted"/>
<protein>
    <submittedName>
        <fullName evidence="2">Uncharacterized protein</fullName>
    </submittedName>
</protein>
<evidence type="ECO:0000313" key="3">
    <source>
        <dbReference type="Proteomes" id="UP000673447"/>
    </source>
</evidence>
<feature type="transmembrane region" description="Helical" evidence="1">
    <location>
        <begin position="105"/>
        <end position="121"/>
    </location>
</feature>
<accession>A0A941ASV0</accession>
<organism evidence="2 3">
    <name type="scientific">Pseudoxanthomonas helianthi</name>
    <dbReference type="NCBI Taxonomy" id="1453541"/>
    <lineage>
        <taxon>Bacteria</taxon>
        <taxon>Pseudomonadati</taxon>
        <taxon>Pseudomonadota</taxon>
        <taxon>Gammaproteobacteria</taxon>
        <taxon>Lysobacterales</taxon>
        <taxon>Lysobacteraceae</taxon>
        <taxon>Pseudoxanthomonas</taxon>
    </lineage>
</organism>
<dbReference type="AlphaFoldDB" id="A0A941ASV0"/>